<accession>A0A1C6YZQ1</accession>
<evidence type="ECO:0000313" key="1">
    <source>
        <dbReference type="EMBL" id="SCM52314.1"/>
    </source>
</evidence>
<organism evidence="1 2">
    <name type="scientific">Hafnia alvei</name>
    <dbReference type="NCBI Taxonomy" id="569"/>
    <lineage>
        <taxon>Bacteria</taxon>
        <taxon>Pseudomonadati</taxon>
        <taxon>Pseudomonadota</taxon>
        <taxon>Gammaproteobacteria</taxon>
        <taxon>Enterobacterales</taxon>
        <taxon>Hafniaceae</taxon>
        <taxon>Hafnia</taxon>
    </lineage>
</organism>
<dbReference type="Proteomes" id="UP000094844">
    <property type="component" value="Unassembled WGS sequence"/>
</dbReference>
<dbReference type="AlphaFoldDB" id="A0A1C6YZQ1"/>
<dbReference type="EMBL" id="FMIQ01000031">
    <property type="protein sequence ID" value="SCM52314.1"/>
    <property type="molecule type" value="Genomic_DNA"/>
</dbReference>
<proteinExistence type="predicted"/>
<name>A0A1C6YZQ1_HAFAL</name>
<gene>
    <name evidence="1" type="ORF">BN1044_01790</name>
</gene>
<evidence type="ECO:0000313" key="2">
    <source>
        <dbReference type="Proteomes" id="UP000094844"/>
    </source>
</evidence>
<sequence length="36" mass="4214">MPLNGAVYVSKYKHKDINLVTLGYFAIKCRRFMHAK</sequence>
<reference evidence="1 2" key="1">
    <citation type="submission" date="2016-09" db="EMBL/GenBank/DDBJ databases">
        <authorList>
            <person name="Capua I."/>
            <person name="De Benedictis P."/>
            <person name="Joannis T."/>
            <person name="Lombin L.H."/>
            <person name="Cattoli G."/>
        </authorList>
    </citation>
    <scope>NUCLEOTIDE SEQUENCE [LARGE SCALE GENOMIC DNA]</scope>
    <source>
        <strain evidence="1 2">GB001</strain>
    </source>
</reference>
<protein>
    <submittedName>
        <fullName evidence="1">Uncharacterized protein</fullName>
    </submittedName>
</protein>